<evidence type="ECO:0000256" key="3">
    <source>
        <dbReference type="ARBA" id="ARBA00022443"/>
    </source>
</evidence>
<dbReference type="SMART" id="SM00102">
    <property type="entry name" value="ADF"/>
    <property type="match status" value="1"/>
</dbReference>
<keyword evidence="5" id="KW-0175">Coiled coil</keyword>
<dbReference type="OrthoDB" id="5971719at2759"/>
<dbReference type="GO" id="GO:0051015">
    <property type="term" value="F:actin filament binding"/>
    <property type="evidence" value="ECO:0007669"/>
    <property type="project" value="TreeGrafter"/>
</dbReference>
<name>A0A8S9XLS5_APOLU</name>
<dbReference type="GO" id="GO:0030864">
    <property type="term" value="C:cortical actin cytoskeleton"/>
    <property type="evidence" value="ECO:0007669"/>
    <property type="project" value="TreeGrafter"/>
</dbReference>
<dbReference type="FunFam" id="2.30.30.40:FF:000046">
    <property type="entry name" value="Drebrin-like protein isoform B"/>
    <property type="match status" value="1"/>
</dbReference>
<dbReference type="FunFam" id="3.40.20.10:FF:000011">
    <property type="entry name" value="Drebrin-like protein B"/>
    <property type="match status" value="1"/>
</dbReference>
<evidence type="ECO:0000256" key="7">
    <source>
        <dbReference type="ARBA" id="ARBA00023212"/>
    </source>
</evidence>
<evidence type="ECO:0000259" key="10">
    <source>
        <dbReference type="PROSITE" id="PS50002"/>
    </source>
</evidence>
<feature type="domain" description="SH3" evidence="10">
    <location>
        <begin position="354"/>
        <end position="413"/>
    </location>
</feature>
<dbReference type="Pfam" id="PF00241">
    <property type="entry name" value="Cofilin_ADF"/>
    <property type="match status" value="1"/>
</dbReference>
<feature type="domain" description="ADF-H" evidence="11">
    <location>
        <begin position="60"/>
        <end position="191"/>
    </location>
</feature>
<reference evidence="12" key="1">
    <citation type="journal article" date="2021" name="Mol. Ecol. Resour.">
        <title>Apolygus lucorum genome provides insights into omnivorousness and mesophyll feeding.</title>
        <authorList>
            <person name="Liu Y."/>
            <person name="Liu H."/>
            <person name="Wang H."/>
            <person name="Huang T."/>
            <person name="Liu B."/>
            <person name="Yang B."/>
            <person name="Yin L."/>
            <person name="Li B."/>
            <person name="Zhang Y."/>
            <person name="Zhang S."/>
            <person name="Jiang F."/>
            <person name="Zhang X."/>
            <person name="Ren Y."/>
            <person name="Wang B."/>
            <person name="Wang S."/>
            <person name="Lu Y."/>
            <person name="Wu K."/>
            <person name="Fan W."/>
            <person name="Wang G."/>
        </authorList>
    </citation>
    <scope>NUCLEOTIDE SEQUENCE</scope>
    <source>
        <strain evidence="12">12Hb</strain>
    </source>
</reference>
<evidence type="ECO:0000313" key="13">
    <source>
        <dbReference type="Proteomes" id="UP000466442"/>
    </source>
</evidence>
<dbReference type="GO" id="GO:0045773">
    <property type="term" value="P:positive regulation of axon extension"/>
    <property type="evidence" value="ECO:0007669"/>
    <property type="project" value="TreeGrafter"/>
</dbReference>
<dbReference type="Gene3D" id="2.30.30.40">
    <property type="entry name" value="SH3 Domains"/>
    <property type="match status" value="1"/>
</dbReference>
<dbReference type="GO" id="GO:0098974">
    <property type="term" value="P:postsynaptic actin cytoskeleton organization"/>
    <property type="evidence" value="ECO:0007669"/>
    <property type="project" value="TreeGrafter"/>
</dbReference>
<organism evidence="12 13">
    <name type="scientific">Apolygus lucorum</name>
    <name type="common">Small green plant bug</name>
    <name type="synonym">Lygocoris lucorum</name>
    <dbReference type="NCBI Taxonomy" id="248454"/>
    <lineage>
        <taxon>Eukaryota</taxon>
        <taxon>Metazoa</taxon>
        <taxon>Ecdysozoa</taxon>
        <taxon>Arthropoda</taxon>
        <taxon>Hexapoda</taxon>
        <taxon>Insecta</taxon>
        <taxon>Pterygota</taxon>
        <taxon>Neoptera</taxon>
        <taxon>Paraneoptera</taxon>
        <taxon>Hemiptera</taxon>
        <taxon>Heteroptera</taxon>
        <taxon>Panheteroptera</taxon>
        <taxon>Cimicomorpha</taxon>
        <taxon>Miridae</taxon>
        <taxon>Mirini</taxon>
        <taxon>Apolygus</taxon>
    </lineage>
</organism>
<dbReference type="InterPro" id="IPR036028">
    <property type="entry name" value="SH3-like_dom_sf"/>
</dbReference>
<evidence type="ECO:0000256" key="2">
    <source>
        <dbReference type="ARBA" id="ARBA00011039"/>
    </source>
</evidence>
<dbReference type="InterPro" id="IPR035717">
    <property type="entry name" value="Drebrin-like_SH3"/>
</dbReference>
<dbReference type="GO" id="GO:0014069">
    <property type="term" value="C:postsynaptic density"/>
    <property type="evidence" value="ECO:0007669"/>
    <property type="project" value="TreeGrafter"/>
</dbReference>
<dbReference type="InterPro" id="IPR029006">
    <property type="entry name" value="ADF-H/Gelsolin-like_dom_sf"/>
</dbReference>
<dbReference type="GO" id="GO:0030027">
    <property type="term" value="C:lamellipodium"/>
    <property type="evidence" value="ECO:0007669"/>
    <property type="project" value="TreeGrafter"/>
</dbReference>
<feature type="region of interest" description="Disordered" evidence="9">
    <location>
        <begin position="242"/>
        <end position="292"/>
    </location>
</feature>
<dbReference type="InterPro" id="IPR002108">
    <property type="entry name" value="ADF-H"/>
</dbReference>
<dbReference type="EMBL" id="WIXP02000006">
    <property type="protein sequence ID" value="KAF6209554.1"/>
    <property type="molecule type" value="Genomic_DNA"/>
</dbReference>
<dbReference type="Proteomes" id="UP000466442">
    <property type="component" value="Unassembled WGS sequence"/>
</dbReference>
<dbReference type="InterPro" id="IPR001452">
    <property type="entry name" value="SH3_domain"/>
</dbReference>
<evidence type="ECO:0000256" key="8">
    <source>
        <dbReference type="PROSITE-ProRule" id="PRU00192"/>
    </source>
</evidence>
<keyword evidence="6" id="KW-0009">Actin-binding</keyword>
<dbReference type="GO" id="GO:0005884">
    <property type="term" value="C:actin filament"/>
    <property type="evidence" value="ECO:0007669"/>
    <property type="project" value="TreeGrafter"/>
</dbReference>
<dbReference type="PANTHER" id="PTHR10829:SF25">
    <property type="entry name" value="DREBRIN-LIKE PROTEIN"/>
    <property type="match status" value="1"/>
</dbReference>
<dbReference type="CDD" id="cd11281">
    <property type="entry name" value="ADF_drebrin_like"/>
    <property type="match status" value="1"/>
</dbReference>
<dbReference type="Pfam" id="PF14604">
    <property type="entry name" value="SH3_9"/>
    <property type="match status" value="1"/>
</dbReference>
<dbReference type="PANTHER" id="PTHR10829">
    <property type="entry name" value="CORTACTIN AND DREBRIN"/>
    <property type="match status" value="1"/>
</dbReference>
<keyword evidence="3 8" id="KW-0728">SH3 domain</keyword>
<evidence type="ECO:0000256" key="5">
    <source>
        <dbReference type="ARBA" id="ARBA00023054"/>
    </source>
</evidence>
<evidence type="ECO:0000256" key="4">
    <source>
        <dbReference type="ARBA" id="ARBA00022490"/>
    </source>
</evidence>
<dbReference type="PRINTS" id="PR00452">
    <property type="entry name" value="SH3DOMAIN"/>
</dbReference>
<dbReference type="GO" id="GO:0030427">
    <property type="term" value="C:site of polarized growth"/>
    <property type="evidence" value="ECO:0007669"/>
    <property type="project" value="TreeGrafter"/>
</dbReference>
<dbReference type="GO" id="GO:0030833">
    <property type="term" value="P:regulation of actin filament polymerization"/>
    <property type="evidence" value="ECO:0007669"/>
    <property type="project" value="TreeGrafter"/>
</dbReference>
<dbReference type="SUPFAM" id="SSF55753">
    <property type="entry name" value="Actin depolymerizing proteins"/>
    <property type="match status" value="1"/>
</dbReference>
<evidence type="ECO:0000256" key="9">
    <source>
        <dbReference type="SAM" id="MobiDB-lite"/>
    </source>
</evidence>
<dbReference type="CDD" id="cd11960">
    <property type="entry name" value="SH3_Abp1_eu"/>
    <property type="match status" value="1"/>
</dbReference>
<keyword evidence="7" id="KW-0206">Cytoskeleton</keyword>
<evidence type="ECO:0008006" key="14">
    <source>
        <dbReference type="Google" id="ProtNLM"/>
    </source>
</evidence>
<dbReference type="AlphaFoldDB" id="A0A8S9XLS5"/>
<sequence length="413" mass="46620">MFLANLKLRTLPPTAVGSLTERLSEFSHLLQLHGRLALEDRVEPLVFATSGRRDTLPVMAINLNKNRDAILAAWKDVIDGKTSTDWALFGYEGQSNDLEFVAKGDGGLEELQVELNSGTIQYAFARVLDPKTTLPKCVLINWQGEGAPFVRKGTCANHFREVERLLKGAHITINARNEEEVDPDVIMDKVSKSTGSSYSFTERIGEVDRQTAPVGTVYKRVIPKNEINAEERDKFWQKEELEEKQRQVEEKRKREEMKQLDKEKLEKEAEQAAQERESPDQPTRRIESANRKEAEELIKLRTTDARAIFEQNTNAGQLLSSKKSSFEASNPEIKDEEPIVVEELLSAAADELLDTGLKAEALYDYQAADETEISFDPGDIISHIERIDPGWWQGLSPDGSYGLFPANYVQLIE</sequence>
<proteinExistence type="inferred from homology"/>
<dbReference type="Gene3D" id="3.40.20.10">
    <property type="entry name" value="Severin"/>
    <property type="match status" value="1"/>
</dbReference>
<evidence type="ECO:0000256" key="1">
    <source>
        <dbReference type="ARBA" id="ARBA00004245"/>
    </source>
</evidence>
<accession>A0A8S9XLS5</accession>
<keyword evidence="4" id="KW-0963">Cytoplasm</keyword>
<dbReference type="GO" id="GO:0048812">
    <property type="term" value="P:neuron projection morphogenesis"/>
    <property type="evidence" value="ECO:0007669"/>
    <property type="project" value="TreeGrafter"/>
</dbReference>
<dbReference type="SMART" id="SM00326">
    <property type="entry name" value="SH3"/>
    <property type="match status" value="1"/>
</dbReference>
<protein>
    <recommendedName>
        <fullName evidence="14">SH3 domain-containing protein</fullName>
    </recommendedName>
</protein>
<comment type="similarity">
    <text evidence="2">Belongs to the ABP1 family.</text>
</comment>
<comment type="caution">
    <text evidence="12">The sequence shown here is derived from an EMBL/GenBank/DDBJ whole genome shotgun (WGS) entry which is preliminary data.</text>
</comment>
<evidence type="ECO:0000256" key="6">
    <source>
        <dbReference type="ARBA" id="ARBA00023203"/>
    </source>
</evidence>
<keyword evidence="13" id="KW-1185">Reference proteome</keyword>
<dbReference type="PROSITE" id="PS51263">
    <property type="entry name" value="ADF_H"/>
    <property type="match status" value="1"/>
</dbReference>
<dbReference type="SUPFAM" id="SSF50044">
    <property type="entry name" value="SH3-domain"/>
    <property type="match status" value="1"/>
</dbReference>
<dbReference type="GO" id="GO:0045211">
    <property type="term" value="C:postsynaptic membrane"/>
    <property type="evidence" value="ECO:0007669"/>
    <property type="project" value="TreeGrafter"/>
</dbReference>
<evidence type="ECO:0000259" key="11">
    <source>
        <dbReference type="PROSITE" id="PS51263"/>
    </source>
</evidence>
<gene>
    <name evidence="12" type="ORF">GE061_015302</name>
</gene>
<evidence type="ECO:0000313" key="12">
    <source>
        <dbReference type="EMBL" id="KAF6209554.1"/>
    </source>
</evidence>
<comment type="subcellular location">
    <subcellularLocation>
        <location evidence="1">Cytoplasm</location>
        <location evidence="1">Cytoskeleton</location>
    </subcellularLocation>
</comment>
<dbReference type="PROSITE" id="PS50002">
    <property type="entry name" value="SH3"/>
    <property type="match status" value="1"/>
</dbReference>
<dbReference type="GO" id="GO:0030425">
    <property type="term" value="C:dendrite"/>
    <property type="evidence" value="ECO:0007669"/>
    <property type="project" value="TreeGrafter"/>
</dbReference>